<evidence type="ECO:0000313" key="2">
    <source>
        <dbReference type="EMBL" id="KAL3862868.1"/>
    </source>
</evidence>
<evidence type="ECO:0000313" key="3">
    <source>
        <dbReference type="Proteomes" id="UP001634394"/>
    </source>
</evidence>
<proteinExistence type="predicted"/>
<dbReference type="EMBL" id="JBJQND010000011">
    <property type="protein sequence ID" value="KAL3862867.1"/>
    <property type="molecule type" value="Genomic_DNA"/>
</dbReference>
<protein>
    <submittedName>
        <fullName evidence="2">Uncharacterized protein</fullName>
    </submittedName>
</protein>
<name>A0ABD3VQB6_SINWO</name>
<dbReference type="AlphaFoldDB" id="A0ABD3VQB6"/>
<dbReference type="EMBL" id="JBJQND010000011">
    <property type="protein sequence ID" value="KAL3862868.1"/>
    <property type="molecule type" value="Genomic_DNA"/>
</dbReference>
<dbReference type="Proteomes" id="UP001634394">
    <property type="component" value="Unassembled WGS sequence"/>
</dbReference>
<evidence type="ECO:0000313" key="1">
    <source>
        <dbReference type="EMBL" id="KAL3862867.1"/>
    </source>
</evidence>
<comment type="caution">
    <text evidence="2">The sequence shown here is derived from an EMBL/GenBank/DDBJ whole genome shotgun (WGS) entry which is preliminary data.</text>
</comment>
<sequence length="123" mass="14953">MSSLKDLVELGKQFGYELETLRKFVQEEQARERDQRVKERDIEREKTELQIAFEREKMIFKEKQIELEKQASREKIQLEQQGEREKMVFKEKQIDLEKQSKLEAIELEDRNMEKINIKGNSNY</sequence>
<gene>
    <name evidence="1" type="ORF">ACJMK2_008813</name>
    <name evidence="2" type="ORF">ACJMK2_008814</name>
</gene>
<accession>A0ABD3VQB6</accession>
<reference evidence="2 3" key="1">
    <citation type="submission" date="2024-11" db="EMBL/GenBank/DDBJ databases">
        <title>Chromosome-level genome assembly of the freshwater bivalve Anodonta woodiana.</title>
        <authorList>
            <person name="Chen X."/>
        </authorList>
    </citation>
    <scope>NUCLEOTIDE SEQUENCE [LARGE SCALE GENOMIC DNA]</scope>
    <source>
        <strain evidence="2">MN2024</strain>
        <tissue evidence="2">Gills</tissue>
    </source>
</reference>
<organism evidence="2 3">
    <name type="scientific">Sinanodonta woodiana</name>
    <name type="common">Chinese pond mussel</name>
    <name type="synonym">Anodonta woodiana</name>
    <dbReference type="NCBI Taxonomy" id="1069815"/>
    <lineage>
        <taxon>Eukaryota</taxon>
        <taxon>Metazoa</taxon>
        <taxon>Spiralia</taxon>
        <taxon>Lophotrochozoa</taxon>
        <taxon>Mollusca</taxon>
        <taxon>Bivalvia</taxon>
        <taxon>Autobranchia</taxon>
        <taxon>Heteroconchia</taxon>
        <taxon>Palaeoheterodonta</taxon>
        <taxon>Unionida</taxon>
        <taxon>Unionoidea</taxon>
        <taxon>Unionidae</taxon>
        <taxon>Unioninae</taxon>
        <taxon>Sinanodonta</taxon>
    </lineage>
</organism>
<keyword evidence="3" id="KW-1185">Reference proteome</keyword>